<organism evidence="1 2">
    <name type="scientific">Pseudoflavonifractor intestinihominis</name>
    <dbReference type="NCBI Taxonomy" id="3133171"/>
    <lineage>
        <taxon>Bacteria</taxon>
        <taxon>Bacillati</taxon>
        <taxon>Bacillota</taxon>
        <taxon>Clostridia</taxon>
        <taxon>Eubacteriales</taxon>
        <taxon>Oscillospiraceae</taxon>
        <taxon>Pseudoflavonifractor</taxon>
    </lineage>
</organism>
<dbReference type="RefSeq" id="WP_294516868.1">
    <property type="nucleotide sequence ID" value="NZ_JBBMFK010000015.1"/>
</dbReference>
<reference evidence="1 2" key="1">
    <citation type="submission" date="2024-03" db="EMBL/GenBank/DDBJ databases">
        <title>Human intestinal bacterial collection.</title>
        <authorList>
            <person name="Pauvert C."/>
            <person name="Hitch T.C.A."/>
            <person name="Clavel T."/>
        </authorList>
    </citation>
    <scope>NUCLEOTIDE SEQUENCE [LARGE SCALE GENOMIC DNA]</scope>
    <source>
        <strain evidence="1 2">CLA-AP-H29</strain>
    </source>
</reference>
<evidence type="ECO:0000313" key="1">
    <source>
        <dbReference type="EMBL" id="MEQ2443840.1"/>
    </source>
</evidence>
<protein>
    <submittedName>
        <fullName evidence="1">Uncharacterized protein</fullName>
    </submittedName>
</protein>
<dbReference type="Proteomes" id="UP001464378">
    <property type="component" value="Unassembled WGS sequence"/>
</dbReference>
<comment type="caution">
    <text evidence="1">The sequence shown here is derived from an EMBL/GenBank/DDBJ whole genome shotgun (WGS) entry which is preliminary data.</text>
</comment>
<dbReference type="EMBL" id="JBBMFK010000015">
    <property type="protein sequence ID" value="MEQ2443840.1"/>
    <property type="molecule type" value="Genomic_DNA"/>
</dbReference>
<sequence length="92" mass="10091">MERKENKRDTAVRLACCAVIALIICYGAEKLGEGLRLPLWEEYGHLLKENKVQAVAILAALLFGASLALFPPQDEEGHEACGAEAYTQVECE</sequence>
<accession>A0ABV1E953</accession>
<gene>
    <name evidence="1" type="ORF">WMO64_10240</name>
</gene>
<evidence type="ECO:0000313" key="2">
    <source>
        <dbReference type="Proteomes" id="UP001464378"/>
    </source>
</evidence>
<name>A0ABV1E953_9FIRM</name>
<keyword evidence="2" id="KW-1185">Reference proteome</keyword>
<proteinExistence type="predicted"/>